<dbReference type="Gene3D" id="3.30.420.10">
    <property type="entry name" value="Ribonuclease H-like superfamily/Ribonuclease H"/>
    <property type="match status" value="1"/>
</dbReference>
<name>A0A3P9IWK6_ORYLA</name>
<protein>
    <recommendedName>
        <fullName evidence="3">Tc1-like transposase DDE domain-containing protein</fullName>
    </recommendedName>
</protein>
<organism evidence="1 2">
    <name type="scientific">Oryzias latipes</name>
    <name type="common">Japanese rice fish</name>
    <name type="synonym">Japanese killifish</name>
    <dbReference type="NCBI Taxonomy" id="8090"/>
    <lineage>
        <taxon>Eukaryota</taxon>
        <taxon>Metazoa</taxon>
        <taxon>Chordata</taxon>
        <taxon>Craniata</taxon>
        <taxon>Vertebrata</taxon>
        <taxon>Euteleostomi</taxon>
        <taxon>Actinopterygii</taxon>
        <taxon>Neopterygii</taxon>
        <taxon>Teleostei</taxon>
        <taxon>Neoteleostei</taxon>
        <taxon>Acanthomorphata</taxon>
        <taxon>Ovalentaria</taxon>
        <taxon>Atherinomorphae</taxon>
        <taxon>Beloniformes</taxon>
        <taxon>Adrianichthyidae</taxon>
        <taxon>Oryziinae</taxon>
        <taxon>Oryzias</taxon>
    </lineage>
</organism>
<accession>A0A3P9IWK6</accession>
<reference key="1">
    <citation type="journal article" date="2007" name="Nature">
        <title>The medaka draft genome and insights into vertebrate genome evolution.</title>
        <authorList>
            <person name="Kasahara M."/>
            <person name="Naruse K."/>
            <person name="Sasaki S."/>
            <person name="Nakatani Y."/>
            <person name="Qu W."/>
            <person name="Ahsan B."/>
            <person name="Yamada T."/>
            <person name="Nagayasu Y."/>
            <person name="Doi K."/>
            <person name="Kasai Y."/>
            <person name="Jindo T."/>
            <person name="Kobayashi D."/>
            <person name="Shimada A."/>
            <person name="Toyoda A."/>
            <person name="Kuroki Y."/>
            <person name="Fujiyama A."/>
            <person name="Sasaki T."/>
            <person name="Shimizu A."/>
            <person name="Asakawa S."/>
            <person name="Shimizu N."/>
            <person name="Hashimoto S."/>
            <person name="Yang J."/>
            <person name="Lee Y."/>
            <person name="Matsushima K."/>
            <person name="Sugano S."/>
            <person name="Sakaizumi M."/>
            <person name="Narita T."/>
            <person name="Ohishi K."/>
            <person name="Haga S."/>
            <person name="Ohta F."/>
            <person name="Nomoto H."/>
            <person name="Nogata K."/>
            <person name="Morishita T."/>
            <person name="Endo T."/>
            <person name="Shin-I T."/>
            <person name="Takeda H."/>
            <person name="Morishita S."/>
            <person name="Kohara Y."/>
        </authorList>
    </citation>
    <scope>NUCLEOTIDE SEQUENCE [LARGE SCALE GENOMIC DNA]</scope>
    <source>
        <strain>Hd-rR</strain>
    </source>
</reference>
<proteinExistence type="predicted"/>
<dbReference type="InterPro" id="IPR036397">
    <property type="entry name" value="RNaseH_sf"/>
</dbReference>
<evidence type="ECO:0000313" key="2">
    <source>
        <dbReference type="Proteomes" id="UP000265200"/>
    </source>
</evidence>
<dbReference type="GO" id="GO:0003676">
    <property type="term" value="F:nucleic acid binding"/>
    <property type="evidence" value="ECO:0007669"/>
    <property type="project" value="InterPro"/>
</dbReference>
<reference evidence="1" key="3">
    <citation type="submission" date="2025-08" db="UniProtKB">
        <authorList>
            <consortium name="Ensembl"/>
        </authorList>
    </citation>
    <scope>IDENTIFICATION</scope>
    <source>
        <strain evidence="1">HSOK</strain>
    </source>
</reference>
<dbReference type="Ensembl" id="ENSORLT00015007924.1">
    <property type="protein sequence ID" value="ENSORLP00015024465.1"/>
    <property type="gene ID" value="ENSORLG00015005002.1"/>
</dbReference>
<sequence>CQLIAPHNPNLTLRVHGKWRHFKNLEWPKQSLALNPVENLWRELKPVSRRPLQNITALEMIKIAATMYFGYQTIF</sequence>
<dbReference type="AlphaFoldDB" id="A0A3P9IWK6"/>
<reference evidence="1 2" key="2">
    <citation type="submission" date="2017-04" db="EMBL/GenBank/DDBJ databases">
        <title>CpG methylation of centromeres and impact of large insertions on vertebrate speciation.</title>
        <authorList>
            <person name="Ichikawa K."/>
            <person name="Yoshimura J."/>
            <person name="Morishita S."/>
        </authorList>
    </citation>
    <scope>NUCLEOTIDE SEQUENCE</scope>
    <source>
        <strain evidence="1 2">HSOK</strain>
    </source>
</reference>
<evidence type="ECO:0008006" key="3">
    <source>
        <dbReference type="Google" id="ProtNLM"/>
    </source>
</evidence>
<evidence type="ECO:0000313" key="1">
    <source>
        <dbReference type="Ensembl" id="ENSORLP00015024465.1"/>
    </source>
</evidence>
<dbReference type="Proteomes" id="UP000265200">
    <property type="component" value="Chromosome 3"/>
</dbReference>
<reference evidence="1" key="4">
    <citation type="submission" date="2025-09" db="UniProtKB">
        <authorList>
            <consortium name="Ensembl"/>
        </authorList>
    </citation>
    <scope>IDENTIFICATION</scope>
    <source>
        <strain evidence="1">HSOK</strain>
    </source>
</reference>